<dbReference type="Gene3D" id="1.10.630.10">
    <property type="entry name" value="Cytochrome P450"/>
    <property type="match status" value="1"/>
</dbReference>
<dbReference type="Proteomes" id="UP000516173">
    <property type="component" value="Chromosome"/>
</dbReference>
<sequence>MASILVELGQDFLADPHRVYEQLRLRAPVHHVRLPNGQTGWLVTGYDLARKVLTDRRIGKNLDRAPADLRRRADGFAAIMSHLSKPGGTRERAPIRHMLNSDPPEHTRLRKLVTGAFSAGAVEALRPGIIAHAEELLDAMADRPVVDLIAGYARPIPLAAMCDLLGVPPRDRDRYRQLLLDAMPGLESRKTVRTVTPEQVAGAGACLVRFLRELVAARRRGPGMDLLSTLVAARAEGGLSEHELVATLFLLQMGGHETTANLIGTGLFAMLRDRSLFDALHTTPERIPAAVEEFLRWDGPSHFTTARVTLEPVRLGGAEIAAGELVWVSLTAANRDPGRFDAPHTVTSRPKPMGHLGFGYGVHRCVGAPLARLVAVTAFERILRRYPDLSLAVDPDEIVWRDSAFRGVWELPARPVPQP</sequence>
<dbReference type="InterPro" id="IPR036396">
    <property type="entry name" value="Cyt_P450_sf"/>
</dbReference>
<evidence type="ECO:0000313" key="10">
    <source>
        <dbReference type="Proteomes" id="UP000516173"/>
    </source>
</evidence>
<dbReference type="PRINTS" id="PR00359">
    <property type="entry name" value="BP450"/>
</dbReference>
<protein>
    <submittedName>
        <fullName evidence="9">Cytochrome P450</fullName>
    </submittedName>
</protein>
<name>A0A7G1KNJ1_9NOCA</name>
<organism evidence="9 10">
    <name type="scientific">Nocardia wallacei</name>
    <dbReference type="NCBI Taxonomy" id="480035"/>
    <lineage>
        <taxon>Bacteria</taxon>
        <taxon>Bacillati</taxon>
        <taxon>Actinomycetota</taxon>
        <taxon>Actinomycetes</taxon>
        <taxon>Mycobacteriales</taxon>
        <taxon>Nocardiaceae</taxon>
        <taxon>Nocardia</taxon>
    </lineage>
</organism>
<dbReference type="SUPFAM" id="SSF48264">
    <property type="entry name" value="Cytochrome P450"/>
    <property type="match status" value="1"/>
</dbReference>
<keyword evidence="6 8" id="KW-0408">Iron</keyword>
<evidence type="ECO:0000256" key="5">
    <source>
        <dbReference type="ARBA" id="ARBA00023002"/>
    </source>
</evidence>
<dbReference type="InterPro" id="IPR017972">
    <property type="entry name" value="Cyt_P450_CS"/>
</dbReference>
<dbReference type="PANTHER" id="PTHR46696:SF1">
    <property type="entry name" value="CYTOCHROME P450 YJIB-RELATED"/>
    <property type="match status" value="1"/>
</dbReference>
<keyword evidence="3 8" id="KW-0349">Heme</keyword>
<dbReference type="EMBL" id="AP023396">
    <property type="protein sequence ID" value="BCK54824.1"/>
    <property type="molecule type" value="Genomic_DNA"/>
</dbReference>
<gene>
    <name evidence="9" type="ORF">NWFMUON74_25960</name>
</gene>
<dbReference type="InterPro" id="IPR001128">
    <property type="entry name" value="Cyt_P450"/>
</dbReference>
<dbReference type="GO" id="GO:0016705">
    <property type="term" value="F:oxidoreductase activity, acting on paired donors, with incorporation or reduction of molecular oxygen"/>
    <property type="evidence" value="ECO:0007669"/>
    <property type="project" value="InterPro"/>
</dbReference>
<dbReference type="InterPro" id="IPR002397">
    <property type="entry name" value="Cyt_P450_B"/>
</dbReference>
<dbReference type="PROSITE" id="PS00086">
    <property type="entry name" value="CYTOCHROME_P450"/>
    <property type="match status" value="1"/>
</dbReference>
<dbReference type="CDD" id="cd11029">
    <property type="entry name" value="CYP107-like"/>
    <property type="match status" value="1"/>
</dbReference>
<dbReference type="PANTHER" id="PTHR46696">
    <property type="entry name" value="P450, PUTATIVE (EUROFUNG)-RELATED"/>
    <property type="match status" value="1"/>
</dbReference>
<proteinExistence type="inferred from homology"/>
<dbReference type="RefSeq" id="WP_197987010.1">
    <property type="nucleotide sequence ID" value="NZ_AP023396.1"/>
</dbReference>
<dbReference type="FunFam" id="1.10.630.10:FF:000018">
    <property type="entry name" value="Cytochrome P450 monooxygenase"/>
    <property type="match status" value="1"/>
</dbReference>
<keyword evidence="4 8" id="KW-0479">Metal-binding</keyword>
<evidence type="ECO:0000256" key="1">
    <source>
        <dbReference type="ARBA" id="ARBA00001971"/>
    </source>
</evidence>
<accession>A0A7G1KNJ1</accession>
<evidence type="ECO:0000256" key="8">
    <source>
        <dbReference type="RuleBase" id="RU000461"/>
    </source>
</evidence>
<comment type="cofactor">
    <cofactor evidence="1">
        <name>heme</name>
        <dbReference type="ChEBI" id="CHEBI:30413"/>
    </cofactor>
</comment>
<keyword evidence="7 8" id="KW-0503">Monooxygenase</keyword>
<dbReference type="AlphaFoldDB" id="A0A7G1KNJ1"/>
<dbReference type="GO" id="GO:0004497">
    <property type="term" value="F:monooxygenase activity"/>
    <property type="evidence" value="ECO:0007669"/>
    <property type="project" value="UniProtKB-KW"/>
</dbReference>
<keyword evidence="5 8" id="KW-0560">Oxidoreductase</keyword>
<evidence type="ECO:0000256" key="7">
    <source>
        <dbReference type="ARBA" id="ARBA00023033"/>
    </source>
</evidence>
<dbReference type="Pfam" id="PF00067">
    <property type="entry name" value="p450"/>
    <property type="match status" value="1"/>
</dbReference>
<comment type="similarity">
    <text evidence="2 8">Belongs to the cytochrome P450 family.</text>
</comment>
<dbReference type="GeneID" id="80347149"/>
<evidence type="ECO:0000256" key="2">
    <source>
        <dbReference type="ARBA" id="ARBA00010617"/>
    </source>
</evidence>
<dbReference type="GO" id="GO:0020037">
    <property type="term" value="F:heme binding"/>
    <property type="evidence" value="ECO:0007669"/>
    <property type="project" value="InterPro"/>
</dbReference>
<dbReference type="KEGG" id="nwl:NWFMUON74_25960"/>
<evidence type="ECO:0000313" key="9">
    <source>
        <dbReference type="EMBL" id="BCK54824.1"/>
    </source>
</evidence>
<evidence type="ECO:0000256" key="3">
    <source>
        <dbReference type="ARBA" id="ARBA00022617"/>
    </source>
</evidence>
<dbReference type="GO" id="GO:0005506">
    <property type="term" value="F:iron ion binding"/>
    <property type="evidence" value="ECO:0007669"/>
    <property type="project" value="InterPro"/>
</dbReference>
<evidence type="ECO:0000256" key="4">
    <source>
        <dbReference type="ARBA" id="ARBA00022723"/>
    </source>
</evidence>
<evidence type="ECO:0000256" key="6">
    <source>
        <dbReference type="ARBA" id="ARBA00023004"/>
    </source>
</evidence>
<reference evidence="9 10" key="1">
    <citation type="submission" date="2020-08" db="EMBL/GenBank/DDBJ databases">
        <title>Genome Sequencing of Nocardia wallacei strain FMUON74 and assembly.</title>
        <authorList>
            <person name="Toyokawa M."/>
            <person name="Uesaka K."/>
        </authorList>
    </citation>
    <scope>NUCLEOTIDE SEQUENCE [LARGE SCALE GENOMIC DNA]</scope>
    <source>
        <strain evidence="9 10">FMUON74</strain>
    </source>
</reference>
<keyword evidence="10" id="KW-1185">Reference proteome</keyword>